<proteinExistence type="predicted"/>
<keyword evidence="3" id="KW-1185">Reference proteome</keyword>
<dbReference type="PANTHER" id="PTHR44259:SF114">
    <property type="entry name" value="OS06G0707300 PROTEIN"/>
    <property type="match status" value="1"/>
</dbReference>
<comment type="caution">
    <text evidence="2">The sequence shown here is derived from an EMBL/GenBank/DDBJ whole genome shotgun (WGS) entry which is preliminary data.</text>
</comment>
<organism evidence="2 3">
    <name type="scientific">Quercus suber</name>
    <name type="common">Cork oak</name>
    <dbReference type="NCBI Taxonomy" id="58331"/>
    <lineage>
        <taxon>Eukaryota</taxon>
        <taxon>Viridiplantae</taxon>
        <taxon>Streptophyta</taxon>
        <taxon>Embryophyta</taxon>
        <taxon>Tracheophyta</taxon>
        <taxon>Spermatophyta</taxon>
        <taxon>Magnoliopsida</taxon>
        <taxon>eudicotyledons</taxon>
        <taxon>Gunneridae</taxon>
        <taxon>Pentapetalae</taxon>
        <taxon>rosids</taxon>
        <taxon>fabids</taxon>
        <taxon>Fagales</taxon>
        <taxon>Fagaceae</taxon>
        <taxon>Quercus</taxon>
    </lineage>
</organism>
<feature type="domain" description="KIB1-4 beta-propeller" evidence="1">
    <location>
        <begin position="1"/>
        <end position="87"/>
    </location>
</feature>
<reference evidence="2 3" key="1">
    <citation type="journal article" date="2018" name="Sci. Data">
        <title>The draft genome sequence of cork oak.</title>
        <authorList>
            <person name="Ramos A.M."/>
            <person name="Usie A."/>
            <person name="Barbosa P."/>
            <person name="Barros P.M."/>
            <person name="Capote T."/>
            <person name="Chaves I."/>
            <person name="Simoes F."/>
            <person name="Abreu I."/>
            <person name="Carrasquinho I."/>
            <person name="Faro C."/>
            <person name="Guimaraes J.B."/>
            <person name="Mendonca D."/>
            <person name="Nobrega F."/>
            <person name="Rodrigues L."/>
            <person name="Saibo N.J.M."/>
            <person name="Varela M.C."/>
            <person name="Egas C."/>
            <person name="Matos J."/>
            <person name="Miguel C.M."/>
            <person name="Oliveira M.M."/>
            <person name="Ricardo C.P."/>
            <person name="Goncalves S."/>
        </authorList>
    </citation>
    <scope>NUCLEOTIDE SEQUENCE [LARGE SCALE GENOMIC DNA]</scope>
    <source>
        <strain evidence="3">cv. HL8</strain>
    </source>
</reference>
<dbReference type="PANTHER" id="PTHR44259">
    <property type="entry name" value="OS07G0183000 PROTEIN-RELATED"/>
    <property type="match status" value="1"/>
</dbReference>
<dbReference type="Pfam" id="PF03478">
    <property type="entry name" value="Beta-prop_KIB1-4"/>
    <property type="match status" value="2"/>
</dbReference>
<protein>
    <submittedName>
        <fullName evidence="2">F-box protein skip23</fullName>
    </submittedName>
</protein>
<dbReference type="InterPro" id="IPR050942">
    <property type="entry name" value="F-box_BR-signaling"/>
</dbReference>
<evidence type="ECO:0000313" key="3">
    <source>
        <dbReference type="Proteomes" id="UP000237347"/>
    </source>
</evidence>
<evidence type="ECO:0000313" key="2">
    <source>
        <dbReference type="EMBL" id="KAK7833519.1"/>
    </source>
</evidence>
<accession>A0AAW0K4L7</accession>
<sequence>MVDGSPELNLINPLTRAQIQLPPIDTFPDVLEYRPNVPGEEYLIFRVVLSSSPTSNECRAMAIFGEFSELAFCKYGDNKWTLIDTEQIWVGDHTSLPKMTGFAPSLPRNFPLRLNLVRMISGEFFMVGKIHQWDKFTHPVLSSFYKTVGFEVYKFNQRDLKWKEVKNIGDNANCIYFTDDYIEAQSEGIQGGHDMGMYNMGNGSVEPFRGYASDTNLVWPPPIWVFPNPRP</sequence>
<dbReference type="InterPro" id="IPR005174">
    <property type="entry name" value="KIB1-4_b-propeller"/>
</dbReference>
<dbReference type="Proteomes" id="UP000237347">
    <property type="component" value="Unassembled WGS sequence"/>
</dbReference>
<evidence type="ECO:0000259" key="1">
    <source>
        <dbReference type="Pfam" id="PF03478"/>
    </source>
</evidence>
<feature type="domain" description="KIB1-4 beta-propeller" evidence="1">
    <location>
        <begin position="104"/>
        <end position="172"/>
    </location>
</feature>
<name>A0AAW0K4L7_QUESU</name>
<dbReference type="EMBL" id="PKMF04000405">
    <property type="protein sequence ID" value="KAK7833519.1"/>
    <property type="molecule type" value="Genomic_DNA"/>
</dbReference>
<gene>
    <name evidence="2" type="primary">SKIP23_2</name>
    <name evidence="2" type="ORF">CFP56_025572</name>
</gene>
<dbReference type="AlphaFoldDB" id="A0AAW0K4L7"/>